<evidence type="ECO:0000256" key="3">
    <source>
        <dbReference type="ARBA" id="ARBA00022448"/>
    </source>
</evidence>
<dbReference type="Gene3D" id="3.10.105.10">
    <property type="entry name" value="Dipeptide-binding Protein, Domain 3"/>
    <property type="match status" value="1"/>
</dbReference>
<evidence type="ECO:0000259" key="6">
    <source>
        <dbReference type="Pfam" id="PF00496"/>
    </source>
</evidence>
<dbReference type="RefSeq" id="WP_129888052.1">
    <property type="nucleotide sequence ID" value="NZ_CP035758.1"/>
</dbReference>
<dbReference type="InterPro" id="IPR000914">
    <property type="entry name" value="SBP_5_dom"/>
</dbReference>
<dbReference type="EMBL" id="CP035758">
    <property type="protein sequence ID" value="QBD76988.1"/>
    <property type="molecule type" value="Genomic_DNA"/>
</dbReference>
<dbReference type="OrthoDB" id="9783874at2"/>
<evidence type="ECO:0000256" key="1">
    <source>
        <dbReference type="ARBA" id="ARBA00004196"/>
    </source>
</evidence>
<dbReference type="KEGG" id="kbs:EPA93_13630"/>
<comment type="similarity">
    <text evidence="2">Belongs to the bacterial solute-binding protein 5 family.</text>
</comment>
<proteinExistence type="inferred from homology"/>
<dbReference type="SUPFAM" id="SSF53850">
    <property type="entry name" value="Periplasmic binding protein-like II"/>
    <property type="match status" value="1"/>
</dbReference>
<keyword evidence="3" id="KW-0813">Transport</keyword>
<accession>A0A4P6JNT7</accession>
<dbReference type="InterPro" id="IPR039424">
    <property type="entry name" value="SBP_5"/>
</dbReference>
<feature type="signal peptide" evidence="5">
    <location>
        <begin position="1"/>
        <end position="27"/>
    </location>
</feature>
<name>A0A4P6JNT7_KTERU</name>
<protein>
    <submittedName>
        <fullName evidence="7">Peptide ABC transporter substrate-binding protein</fullName>
    </submittedName>
</protein>
<keyword evidence="8" id="KW-1185">Reference proteome</keyword>
<evidence type="ECO:0000256" key="2">
    <source>
        <dbReference type="ARBA" id="ARBA00005695"/>
    </source>
</evidence>
<organism evidence="7 8">
    <name type="scientific">Ktedonosporobacter rubrisoli</name>
    <dbReference type="NCBI Taxonomy" id="2509675"/>
    <lineage>
        <taxon>Bacteria</taxon>
        <taxon>Bacillati</taxon>
        <taxon>Chloroflexota</taxon>
        <taxon>Ktedonobacteria</taxon>
        <taxon>Ktedonobacterales</taxon>
        <taxon>Ktedonosporobacteraceae</taxon>
        <taxon>Ktedonosporobacter</taxon>
    </lineage>
</organism>
<evidence type="ECO:0000256" key="5">
    <source>
        <dbReference type="SAM" id="SignalP"/>
    </source>
</evidence>
<comment type="subcellular location">
    <subcellularLocation>
        <location evidence="1">Cell envelope</location>
    </subcellularLocation>
</comment>
<reference evidence="7 8" key="1">
    <citation type="submission" date="2019-01" db="EMBL/GenBank/DDBJ databases">
        <title>Ktedonosporobacter rubrisoli SCAWS-G2.</title>
        <authorList>
            <person name="Huang Y."/>
            <person name="Yan B."/>
        </authorList>
    </citation>
    <scope>NUCLEOTIDE SEQUENCE [LARGE SCALE GENOMIC DNA]</scope>
    <source>
        <strain evidence="7 8">SCAWS-G2</strain>
    </source>
</reference>
<dbReference type="PROSITE" id="PS51257">
    <property type="entry name" value="PROKAR_LIPOPROTEIN"/>
    <property type="match status" value="1"/>
</dbReference>
<feature type="domain" description="Solute-binding protein family 5" evidence="6">
    <location>
        <begin position="90"/>
        <end position="382"/>
    </location>
</feature>
<dbReference type="PANTHER" id="PTHR30290">
    <property type="entry name" value="PERIPLASMIC BINDING COMPONENT OF ABC TRANSPORTER"/>
    <property type="match status" value="1"/>
</dbReference>
<dbReference type="GO" id="GO:1904680">
    <property type="term" value="F:peptide transmembrane transporter activity"/>
    <property type="evidence" value="ECO:0007669"/>
    <property type="project" value="TreeGrafter"/>
</dbReference>
<sequence length="395" mass="42670">MPDRLFVRKLPPILLCLFALLLVGCGATSPGPNNSNLTPAPADKQVLRYPIGAADFGTLDPARAMLDIDNFTIQMIFTGLVELKSDGTLIDQMAASHQISADGLTYTFKLKPNLKFSDGSPITAEDIAYSINRVLSPETKSPTSSLLEPIKDSDKILAGKIPTLIGDSLLVKDLQTISIALSSPAAYFLQALSGPEAFTVNKRLIEKYGSKWTDHLAEGAGSGPFQAQAYDHNTGLTLVPNPNYSGPQSKLQKIEMLRSGDVDTTYKTYQTGQLDYTTVPTIQLASAKQRKDFHQVPILQMTAITMNFLAKPFNNVKIRQAFALAVNKDLLAENVMHGATAPTNHILPLGMPGYNKAFTGVAGVSSTRGDASKAKQLLQEGMQEEGYASVNQLPR</sequence>
<dbReference type="CDD" id="cd08504">
    <property type="entry name" value="PBP2_OppA"/>
    <property type="match status" value="1"/>
</dbReference>
<evidence type="ECO:0000256" key="4">
    <source>
        <dbReference type="ARBA" id="ARBA00022729"/>
    </source>
</evidence>
<evidence type="ECO:0000313" key="7">
    <source>
        <dbReference type="EMBL" id="QBD76988.1"/>
    </source>
</evidence>
<dbReference type="Pfam" id="PF00496">
    <property type="entry name" value="SBP_bac_5"/>
    <property type="match status" value="1"/>
</dbReference>
<evidence type="ECO:0000313" key="8">
    <source>
        <dbReference type="Proteomes" id="UP000290365"/>
    </source>
</evidence>
<keyword evidence="4 5" id="KW-0732">Signal</keyword>
<dbReference type="Gene3D" id="3.40.190.10">
    <property type="entry name" value="Periplasmic binding protein-like II"/>
    <property type="match status" value="1"/>
</dbReference>
<gene>
    <name evidence="7" type="ORF">EPA93_13630</name>
</gene>
<dbReference type="PANTHER" id="PTHR30290:SF10">
    <property type="entry name" value="PERIPLASMIC OLIGOPEPTIDE-BINDING PROTEIN-RELATED"/>
    <property type="match status" value="1"/>
</dbReference>
<dbReference type="Proteomes" id="UP000290365">
    <property type="component" value="Chromosome"/>
</dbReference>
<dbReference type="Gene3D" id="3.90.76.10">
    <property type="entry name" value="Dipeptide-binding Protein, Domain 1"/>
    <property type="match status" value="1"/>
</dbReference>
<dbReference type="GO" id="GO:0015833">
    <property type="term" value="P:peptide transport"/>
    <property type="evidence" value="ECO:0007669"/>
    <property type="project" value="TreeGrafter"/>
</dbReference>
<dbReference type="AlphaFoldDB" id="A0A4P6JNT7"/>
<dbReference type="GO" id="GO:0030313">
    <property type="term" value="C:cell envelope"/>
    <property type="evidence" value="ECO:0007669"/>
    <property type="project" value="UniProtKB-SubCell"/>
</dbReference>
<feature type="chain" id="PRO_5020227442" evidence="5">
    <location>
        <begin position="28"/>
        <end position="395"/>
    </location>
</feature>